<dbReference type="Pfam" id="PF04247">
    <property type="entry name" value="SirB"/>
    <property type="match status" value="1"/>
</dbReference>
<organism evidence="2 3">
    <name type="scientific">Pseudoxanthomonas mexicana</name>
    <dbReference type="NCBI Taxonomy" id="128785"/>
    <lineage>
        <taxon>Bacteria</taxon>
        <taxon>Pseudomonadati</taxon>
        <taxon>Pseudomonadota</taxon>
        <taxon>Gammaproteobacteria</taxon>
        <taxon>Lysobacterales</taxon>
        <taxon>Lysobacteraceae</taxon>
        <taxon>Pseudoxanthomonas</taxon>
    </lineage>
</organism>
<sequence>MIHYYLQIKSAHVFLGITVALVFVATFIAASLPALSAVRTPIRYVSWTADVALLTAAMMLLTILPGEMYANGWLAAKLLALAGFVGCRHLMGREHGSAVPRWTWFLLGLLLLAYAYTVARAHHPLGYFSQLGLWLPR</sequence>
<name>A0A7G9TE92_PSEMX</name>
<feature type="transmembrane region" description="Helical" evidence="1">
    <location>
        <begin position="44"/>
        <end position="64"/>
    </location>
</feature>
<gene>
    <name evidence="2" type="ORF">IAE60_02975</name>
</gene>
<dbReference type="AlphaFoldDB" id="A0A7G9TE92"/>
<dbReference type="EMBL" id="CP060731">
    <property type="protein sequence ID" value="QNN78417.1"/>
    <property type="molecule type" value="Genomic_DNA"/>
</dbReference>
<keyword evidence="1" id="KW-0812">Transmembrane</keyword>
<feature type="transmembrane region" description="Helical" evidence="1">
    <location>
        <begin position="12"/>
        <end position="32"/>
    </location>
</feature>
<dbReference type="GeneID" id="81469912"/>
<feature type="transmembrane region" description="Helical" evidence="1">
    <location>
        <begin position="102"/>
        <end position="119"/>
    </location>
</feature>
<protein>
    <submittedName>
        <fullName evidence="2">SirB2 family protein</fullName>
    </submittedName>
</protein>
<evidence type="ECO:0000313" key="2">
    <source>
        <dbReference type="EMBL" id="QNN78417.1"/>
    </source>
</evidence>
<proteinExistence type="predicted"/>
<dbReference type="RefSeq" id="WP_187573804.1">
    <property type="nucleotide sequence ID" value="NZ_CP060731.1"/>
</dbReference>
<evidence type="ECO:0000256" key="1">
    <source>
        <dbReference type="SAM" id="Phobius"/>
    </source>
</evidence>
<dbReference type="Proteomes" id="UP000515838">
    <property type="component" value="Chromosome"/>
</dbReference>
<dbReference type="InterPro" id="IPR007360">
    <property type="entry name" value="SirB"/>
</dbReference>
<keyword evidence="1" id="KW-0472">Membrane</keyword>
<feature type="transmembrane region" description="Helical" evidence="1">
    <location>
        <begin position="70"/>
        <end position="90"/>
    </location>
</feature>
<reference evidence="2 3" key="1">
    <citation type="submission" date="2020-08" db="EMBL/GenBank/DDBJ databases">
        <title>Streptomycin Non-resistant strain, P. mexicana.</title>
        <authorList>
            <person name="Ganesh-Kumar S."/>
            <person name="Zhe T."/>
            <person name="Yu Z."/>
            <person name="Min Y."/>
        </authorList>
    </citation>
    <scope>NUCLEOTIDE SEQUENCE [LARGE SCALE GENOMIC DNA]</scope>
    <source>
        <strain evidence="2 3">GTZY2</strain>
    </source>
</reference>
<keyword evidence="1" id="KW-1133">Transmembrane helix</keyword>
<evidence type="ECO:0000313" key="3">
    <source>
        <dbReference type="Proteomes" id="UP000515838"/>
    </source>
</evidence>
<accession>A0A7G9TE92</accession>